<dbReference type="AlphaFoldDB" id="A0A370PVS6"/>
<gene>
    <name evidence="1" type="ORF">M752DRAFT_95817</name>
</gene>
<reference evidence="1 2" key="1">
    <citation type="submission" date="2018-07" db="EMBL/GenBank/DDBJ databases">
        <title>Section-level genome sequencing of Aspergillus section Nigri to investigate inter- and intra-species variation.</title>
        <authorList>
            <consortium name="DOE Joint Genome Institute"/>
            <person name="Vesth T.C."/>
            <person name="Nybo J.L."/>
            <person name="Theobald S."/>
            <person name="Frisvad J.C."/>
            <person name="Larsen T.O."/>
            <person name="Nielsen K.F."/>
            <person name="Hoof J.B."/>
            <person name="Brandl J."/>
            <person name="Salamov A."/>
            <person name="Riley R."/>
            <person name="Gladden J.M."/>
            <person name="Phatale P."/>
            <person name="Nielsen M.T."/>
            <person name="Lyhne E.K."/>
            <person name="Kogle M.E."/>
            <person name="Strasser K."/>
            <person name="McDonnell E."/>
            <person name="Barry K."/>
            <person name="Clum A."/>
            <person name="Chen C."/>
            <person name="Nolan M."/>
            <person name="Sandor L."/>
            <person name="Kuo A."/>
            <person name="Lipzen A."/>
            <person name="Hainaut M."/>
            <person name="Drula E."/>
            <person name="Tsang A."/>
            <person name="Magnuson J.K."/>
            <person name="Henrissat B."/>
            <person name="Wiebenga A."/>
            <person name="Simmons B.A."/>
            <person name="Makela M.R."/>
            <person name="De vries R.P."/>
            <person name="Grigoriev I.V."/>
            <person name="Mortensen U.H."/>
            <person name="Baker S.E."/>
            <person name="Andersen M.R."/>
        </authorList>
    </citation>
    <scope>NUCLEOTIDE SEQUENCE [LARGE SCALE GENOMIC DNA]</scope>
    <source>
        <strain evidence="1 2">ATCC 13157</strain>
    </source>
</reference>
<evidence type="ECO:0000313" key="2">
    <source>
        <dbReference type="Proteomes" id="UP000254937"/>
    </source>
</evidence>
<dbReference type="Proteomes" id="UP000254937">
    <property type="component" value="Unassembled WGS sequence"/>
</dbReference>
<keyword evidence="2" id="KW-1185">Reference proteome</keyword>
<sequence length="104" mass="11338">MASVVAVSWGHPSDFALGSLLLVSPRNPSSGFADRRHFDNFYEDVPNSLPTLAYGGWHLLVRIVSSSRIPTLIPLPEYLQFPLYHVKVSVIAAAQVSTVSFPAS</sequence>
<dbReference type="EMBL" id="KZ851846">
    <property type="protein sequence ID" value="RDK45984.1"/>
    <property type="molecule type" value="Genomic_DNA"/>
</dbReference>
<organism evidence="1 2">
    <name type="scientific">Aspergillus phoenicis ATCC 13157</name>
    <dbReference type="NCBI Taxonomy" id="1353007"/>
    <lineage>
        <taxon>Eukaryota</taxon>
        <taxon>Fungi</taxon>
        <taxon>Dikarya</taxon>
        <taxon>Ascomycota</taxon>
        <taxon>Pezizomycotina</taxon>
        <taxon>Eurotiomycetes</taxon>
        <taxon>Eurotiomycetidae</taxon>
        <taxon>Eurotiales</taxon>
        <taxon>Aspergillaceae</taxon>
        <taxon>Aspergillus</taxon>
    </lineage>
</organism>
<evidence type="ECO:0000313" key="1">
    <source>
        <dbReference type="EMBL" id="RDK45984.1"/>
    </source>
</evidence>
<accession>A0A370PVS6</accession>
<proteinExistence type="predicted"/>
<protein>
    <submittedName>
        <fullName evidence="1">Uncharacterized protein</fullName>
    </submittedName>
</protein>
<name>A0A370PVS6_ASPPH</name>